<proteinExistence type="predicted"/>
<feature type="compositionally biased region" description="Low complexity" evidence="1">
    <location>
        <begin position="365"/>
        <end position="376"/>
    </location>
</feature>
<evidence type="ECO:0000256" key="1">
    <source>
        <dbReference type="SAM" id="MobiDB-lite"/>
    </source>
</evidence>
<feature type="compositionally biased region" description="Basic and acidic residues" evidence="1">
    <location>
        <begin position="438"/>
        <end position="451"/>
    </location>
</feature>
<organism evidence="2 3">
    <name type="scientific">Actinacidiphila acididurans</name>
    <dbReference type="NCBI Taxonomy" id="2784346"/>
    <lineage>
        <taxon>Bacteria</taxon>
        <taxon>Bacillati</taxon>
        <taxon>Actinomycetota</taxon>
        <taxon>Actinomycetes</taxon>
        <taxon>Kitasatosporales</taxon>
        <taxon>Streptomycetaceae</taxon>
        <taxon>Actinacidiphila</taxon>
    </lineage>
</organism>
<dbReference type="Proteomes" id="UP000749040">
    <property type="component" value="Unassembled WGS sequence"/>
</dbReference>
<feature type="compositionally biased region" description="Pro residues" evidence="1">
    <location>
        <begin position="270"/>
        <end position="285"/>
    </location>
</feature>
<protein>
    <recommendedName>
        <fullName evidence="4">PPE family protein</fullName>
    </recommendedName>
</protein>
<accession>A0ABS2TKZ6</accession>
<dbReference type="RefSeq" id="WP_205355822.1">
    <property type="nucleotide sequence ID" value="NZ_JADKYB010000002.1"/>
</dbReference>
<evidence type="ECO:0000313" key="3">
    <source>
        <dbReference type="Proteomes" id="UP000749040"/>
    </source>
</evidence>
<dbReference type="EMBL" id="JADKYB010000002">
    <property type="protein sequence ID" value="MBM9504000.1"/>
    <property type="molecule type" value="Genomic_DNA"/>
</dbReference>
<sequence>MTDLGHKLNAIATKTQKIGTDLQTHMSQVDWGGEGGDAFRDWGSRVVSATLTLSDYSSNAGVFIVNAGQVLSEVQRDMPKVPSNAYHTVVAYRATKNIQGPYTDTAGVTPDHLDGVYGPYATKPTDAQYRSAQTALETARTSAADQMNKLGQAYNMATDVISTSQEPTFPPTPAKIMPQRPTDRFGGSYVPGTTNPAGTGRTGGTASVHQEHFSVPGNTDLTSTHIAATTGSPVSPVTPAHLPKDPGLNLDSVGTLHPTAPVAPSLPTLPLSPPAPQPTPPGMPLPVPPPSGLGPLPVSGLGPNGLGKVRMDVPPNEPNGLGVTRRAVQNEAGTLNENFSGYGPGGRMPGGGRVPVPGMNGGPVPGTSGLSAPTTGGTPGGRPPVPGSTITGGRQRLGGVESEEGAVPRGTVIGGAGSVSSGQGRGLHPTSFGSVGNQRREGGDGHRRGADEEPEGVIGGTPAREQRRTRRHARNFTAGGAGLGREREETTDNEGEDTPHMWE</sequence>
<feature type="compositionally biased region" description="Gly residues" evidence="1">
    <location>
        <begin position="342"/>
        <end position="364"/>
    </location>
</feature>
<feature type="region of interest" description="Disordered" evidence="1">
    <location>
        <begin position="255"/>
        <end position="285"/>
    </location>
</feature>
<name>A0ABS2TKZ6_9ACTN</name>
<comment type="caution">
    <text evidence="2">The sequence shown here is derived from an EMBL/GenBank/DDBJ whole genome shotgun (WGS) entry which is preliminary data.</text>
</comment>
<evidence type="ECO:0008006" key="4">
    <source>
        <dbReference type="Google" id="ProtNLM"/>
    </source>
</evidence>
<feature type="region of interest" description="Disordered" evidence="1">
    <location>
        <begin position="336"/>
        <end position="503"/>
    </location>
</feature>
<keyword evidence="3" id="KW-1185">Reference proteome</keyword>
<reference evidence="2 3" key="1">
    <citation type="submission" date="2021-01" db="EMBL/GenBank/DDBJ databases">
        <title>Streptomyces acididurans sp. nov., isolated from a peat swamp forest soil.</title>
        <authorList>
            <person name="Chantavorakit T."/>
            <person name="Duangmal K."/>
        </authorList>
    </citation>
    <scope>NUCLEOTIDE SEQUENCE [LARGE SCALE GENOMIC DNA]</scope>
    <source>
        <strain evidence="2 3">KK5PA1</strain>
    </source>
</reference>
<gene>
    <name evidence="2" type="ORF">ITX44_05500</name>
</gene>
<evidence type="ECO:0000313" key="2">
    <source>
        <dbReference type="EMBL" id="MBM9504000.1"/>
    </source>
</evidence>
<feature type="compositionally biased region" description="Low complexity" evidence="1">
    <location>
        <begin position="258"/>
        <end position="269"/>
    </location>
</feature>